<accession>A0A150GSU9</accession>
<evidence type="ECO:0000313" key="2">
    <source>
        <dbReference type="Proteomes" id="UP000075714"/>
    </source>
</evidence>
<dbReference type="OrthoDB" id="548271at2759"/>
<proteinExistence type="predicted"/>
<keyword evidence="2" id="KW-1185">Reference proteome</keyword>
<comment type="caution">
    <text evidence="1">The sequence shown here is derived from an EMBL/GenBank/DDBJ whole genome shotgun (WGS) entry which is preliminary data.</text>
</comment>
<sequence>MNAATVQGACLNDHCCLPRTGARLELSNLTLRVPPLPEIPSSAIPAGSLLAHVFAADRGAQLRLSEVTVETASCGELAALAAQLCDPGSWRHTTSVRVLGGVVQYDSGSMPIAAAAMAANASAAEAAEAGGGVPYAELEATRFTCLEPDPPPPSWPCTATTAGSAAELRGALDLMASSSRVLLVSLTGHISLDGIAWDAPLVRNEEALEGRHGRVIDAV</sequence>
<name>A0A150GSU9_GONPE</name>
<reference evidence="2" key="1">
    <citation type="journal article" date="2016" name="Nat. Commun.">
        <title>The Gonium pectorale genome demonstrates co-option of cell cycle regulation during the evolution of multicellularity.</title>
        <authorList>
            <person name="Hanschen E.R."/>
            <person name="Marriage T.N."/>
            <person name="Ferris P.J."/>
            <person name="Hamaji T."/>
            <person name="Toyoda A."/>
            <person name="Fujiyama A."/>
            <person name="Neme R."/>
            <person name="Noguchi H."/>
            <person name="Minakuchi Y."/>
            <person name="Suzuki M."/>
            <person name="Kawai-Toyooka H."/>
            <person name="Smith D.R."/>
            <person name="Sparks H."/>
            <person name="Anderson J."/>
            <person name="Bakaric R."/>
            <person name="Luria V."/>
            <person name="Karger A."/>
            <person name="Kirschner M.W."/>
            <person name="Durand P.M."/>
            <person name="Michod R.E."/>
            <person name="Nozaki H."/>
            <person name="Olson B.J."/>
        </authorList>
    </citation>
    <scope>NUCLEOTIDE SEQUENCE [LARGE SCALE GENOMIC DNA]</scope>
    <source>
        <strain evidence="2">NIES-2863</strain>
    </source>
</reference>
<dbReference type="AlphaFoldDB" id="A0A150GSU9"/>
<organism evidence="1 2">
    <name type="scientific">Gonium pectorale</name>
    <name type="common">Green alga</name>
    <dbReference type="NCBI Taxonomy" id="33097"/>
    <lineage>
        <taxon>Eukaryota</taxon>
        <taxon>Viridiplantae</taxon>
        <taxon>Chlorophyta</taxon>
        <taxon>core chlorophytes</taxon>
        <taxon>Chlorophyceae</taxon>
        <taxon>CS clade</taxon>
        <taxon>Chlamydomonadales</taxon>
        <taxon>Volvocaceae</taxon>
        <taxon>Gonium</taxon>
    </lineage>
</organism>
<gene>
    <name evidence="1" type="ORF">GPECTOR_8g323</name>
</gene>
<evidence type="ECO:0000313" key="1">
    <source>
        <dbReference type="EMBL" id="KXZ52949.1"/>
    </source>
</evidence>
<protein>
    <submittedName>
        <fullName evidence="1">Uncharacterized protein</fullName>
    </submittedName>
</protein>
<dbReference type="EMBL" id="LSYV01000009">
    <property type="protein sequence ID" value="KXZ52949.1"/>
    <property type="molecule type" value="Genomic_DNA"/>
</dbReference>
<dbReference type="Proteomes" id="UP000075714">
    <property type="component" value="Unassembled WGS sequence"/>
</dbReference>